<dbReference type="Proteomes" id="UP000070700">
    <property type="component" value="Unassembled WGS sequence"/>
</dbReference>
<dbReference type="EMBL" id="KQ947440">
    <property type="protein sequence ID" value="KUJ07303.1"/>
    <property type="molecule type" value="Genomic_DNA"/>
</dbReference>
<dbReference type="RefSeq" id="XP_018061658.1">
    <property type="nucleotide sequence ID" value="XM_018223289.1"/>
</dbReference>
<keyword evidence="3" id="KW-0418">Kinase</keyword>
<dbReference type="GO" id="GO:0019205">
    <property type="term" value="F:nucleobase-containing compound kinase activity"/>
    <property type="evidence" value="ECO:0007669"/>
    <property type="project" value="InterPro"/>
</dbReference>
<organism evidence="5 6">
    <name type="scientific">Mollisia scopiformis</name>
    <name type="common">Conifer needle endophyte fungus</name>
    <name type="synonym">Phialocephala scopiformis</name>
    <dbReference type="NCBI Taxonomy" id="149040"/>
    <lineage>
        <taxon>Eukaryota</taxon>
        <taxon>Fungi</taxon>
        <taxon>Dikarya</taxon>
        <taxon>Ascomycota</taxon>
        <taxon>Pezizomycotina</taxon>
        <taxon>Leotiomycetes</taxon>
        <taxon>Helotiales</taxon>
        <taxon>Mollisiaceae</taxon>
        <taxon>Mollisia</taxon>
    </lineage>
</organism>
<gene>
    <name evidence="5" type="ORF">LY89DRAFT_789770</name>
</gene>
<evidence type="ECO:0000256" key="3">
    <source>
        <dbReference type="ARBA" id="ARBA00022777"/>
    </source>
</evidence>
<dbReference type="SUPFAM" id="SSF109604">
    <property type="entry name" value="HD-domain/PDEase-like"/>
    <property type="match status" value="1"/>
</dbReference>
<dbReference type="Pfam" id="PF13023">
    <property type="entry name" value="HD_3"/>
    <property type="match status" value="1"/>
</dbReference>
<dbReference type="AlphaFoldDB" id="A0A132B4Y2"/>
<dbReference type="Gene3D" id="1.10.3210.10">
    <property type="entry name" value="Hypothetical protein af1432"/>
    <property type="match status" value="1"/>
</dbReference>
<proteinExistence type="predicted"/>
<dbReference type="InParanoid" id="A0A132B4Y2"/>
<dbReference type="GO" id="GO:0005524">
    <property type="term" value="F:ATP binding"/>
    <property type="evidence" value="ECO:0007669"/>
    <property type="project" value="InterPro"/>
</dbReference>
<dbReference type="GeneID" id="28833015"/>
<dbReference type="InterPro" id="IPR027417">
    <property type="entry name" value="P-loop_NTPase"/>
</dbReference>
<evidence type="ECO:0000313" key="5">
    <source>
        <dbReference type="EMBL" id="KUJ07303.1"/>
    </source>
</evidence>
<protein>
    <recommendedName>
        <fullName evidence="4">HD domain-containing protein</fullName>
    </recommendedName>
</protein>
<dbReference type="KEGG" id="psco:LY89DRAFT_789770"/>
<dbReference type="GO" id="GO:0006139">
    <property type="term" value="P:nucleobase-containing compound metabolic process"/>
    <property type="evidence" value="ECO:0007669"/>
    <property type="project" value="InterPro"/>
</dbReference>
<keyword evidence="6" id="KW-1185">Reference proteome</keyword>
<dbReference type="OrthoDB" id="442176at2759"/>
<evidence type="ECO:0000313" key="6">
    <source>
        <dbReference type="Proteomes" id="UP000070700"/>
    </source>
</evidence>
<feature type="domain" description="HD" evidence="4">
    <location>
        <begin position="2"/>
        <end position="97"/>
    </location>
</feature>
<evidence type="ECO:0000259" key="4">
    <source>
        <dbReference type="Pfam" id="PF13023"/>
    </source>
</evidence>
<dbReference type="Gene3D" id="3.40.50.300">
    <property type="entry name" value="P-loop containing nucleotide triphosphate hydrolases"/>
    <property type="match status" value="2"/>
</dbReference>
<dbReference type="STRING" id="149040.A0A132B4Y2"/>
<reference evidence="5 6" key="1">
    <citation type="submission" date="2015-10" db="EMBL/GenBank/DDBJ databases">
        <title>Full genome of DAOMC 229536 Phialocephala scopiformis, a fungal endophyte of spruce producing the potent anti-insectan compound rugulosin.</title>
        <authorList>
            <consortium name="DOE Joint Genome Institute"/>
            <person name="Walker A.K."/>
            <person name="Frasz S.L."/>
            <person name="Seifert K.A."/>
            <person name="Miller J.D."/>
            <person name="Mondo S.J."/>
            <person name="Labutti K."/>
            <person name="Lipzen A."/>
            <person name="Dockter R."/>
            <person name="Kennedy M."/>
            <person name="Grigoriev I.V."/>
            <person name="Spatafora J.W."/>
        </authorList>
    </citation>
    <scope>NUCLEOTIDE SEQUENCE [LARGE SCALE GENOMIC DNA]</scope>
    <source>
        <strain evidence="5 6">CBS 120377</strain>
    </source>
</reference>
<keyword evidence="1" id="KW-0808">Transferase</keyword>
<keyword evidence="2" id="KW-0547">Nucleotide-binding</keyword>
<dbReference type="PANTHER" id="PTHR23359">
    <property type="entry name" value="NUCLEOTIDE KINASE"/>
    <property type="match status" value="1"/>
</dbReference>
<dbReference type="SUPFAM" id="SSF52540">
    <property type="entry name" value="P-loop containing nucleoside triphosphate hydrolases"/>
    <property type="match status" value="1"/>
</dbReference>
<evidence type="ECO:0000256" key="1">
    <source>
        <dbReference type="ARBA" id="ARBA00022679"/>
    </source>
</evidence>
<dbReference type="Pfam" id="PF13207">
    <property type="entry name" value="AAA_17"/>
    <property type="match status" value="1"/>
</dbReference>
<dbReference type="InterPro" id="IPR000850">
    <property type="entry name" value="Adenylat/UMP-CMP_kin"/>
</dbReference>
<dbReference type="InterPro" id="IPR006674">
    <property type="entry name" value="HD_domain"/>
</dbReference>
<evidence type="ECO:0000256" key="2">
    <source>
        <dbReference type="ARBA" id="ARBA00022741"/>
    </source>
</evidence>
<sequence>MECINMNCAHDMGEAIVADVTPHDGILRDDKQTHERHGQKLLVYTLKVPNPFAATFLRRLFKTFEEGNELGAKVCHDIDSAERRAQAVELARRYKNTKISGEIKTIEETIENDFLEPELKMNSSEVQKFAELLSQELATSLSRHRDICIVFVLGGPAVGKGTQCKQLARKHGFHHISVGELLNNPSPFADFILESKREYVIIPAQLTISEHYFTILLDCSELVMTERSIARAEVAKKAGRERVDDNPKTVASRVKGWRKKNELVEIHVKKHGPFQEIPSDGSQDEVWSSFELAVLEKISRKA</sequence>
<name>A0A132B4Y2_MOLSC</name>
<accession>A0A132B4Y2</accession>